<dbReference type="Proteomes" id="UP001564408">
    <property type="component" value="Unassembled WGS sequence"/>
</dbReference>
<organism evidence="2 3">
    <name type="scientific">Thioalkalicoccus limnaeus</name>
    <dbReference type="NCBI Taxonomy" id="120681"/>
    <lineage>
        <taxon>Bacteria</taxon>
        <taxon>Pseudomonadati</taxon>
        <taxon>Pseudomonadota</taxon>
        <taxon>Gammaproteobacteria</taxon>
        <taxon>Chromatiales</taxon>
        <taxon>Chromatiaceae</taxon>
        <taxon>Thioalkalicoccus</taxon>
    </lineage>
</organism>
<dbReference type="RefSeq" id="WP_369665432.1">
    <property type="nucleotide sequence ID" value="NZ_JBDKXB010000001.1"/>
</dbReference>
<gene>
    <name evidence="2" type="ORF">ABC977_01395</name>
</gene>
<dbReference type="SUPFAM" id="SSF53335">
    <property type="entry name" value="S-adenosyl-L-methionine-dependent methyltransferases"/>
    <property type="match status" value="1"/>
</dbReference>
<feature type="domain" description="Methyltransferase type 11" evidence="1">
    <location>
        <begin position="122"/>
        <end position="171"/>
    </location>
</feature>
<evidence type="ECO:0000259" key="1">
    <source>
        <dbReference type="Pfam" id="PF08241"/>
    </source>
</evidence>
<dbReference type="Pfam" id="PF08241">
    <property type="entry name" value="Methyltransf_11"/>
    <property type="match status" value="1"/>
</dbReference>
<dbReference type="GO" id="GO:0032259">
    <property type="term" value="P:methylation"/>
    <property type="evidence" value="ECO:0007669"/>
    <property type="project" value="UniProtKB-KW"/>
</dbReference>
<accession>A0ABV4B9K2</accession>
<reference evidence="2 3" key="1">
    <citation type="submission" date="2024-05" db="EMBL/GenBank/DDBJ databases">
        <title>Genome Sequence and Characterization of the New Strain Purple Sulfur Bacterium of Genus Thioalkalicoccus.</title>
        <authorList>
            <person name="Bryantseva I.A."/>
            <person name="Kyndt J.A."/>
            <person name="Imhoff J.F."/>
        </authorList>
    </citation>
    <scope>NUCLEOTIDE SEQUENCE [LARGE SCALE GENOMIC DNA]</scope>
    <source>
        <strain evidence="2 3">Um2</strain>
    </source>
</reference>
<dbReference type="CDD" id="cd02440">
    <property type="entry name" value="AdoMet_MTases"/>
    <property type="match status" value="1"/>
</dbReference>
<dbReference type="InterPro" id="IPR013216">
    <property type="entry name" value="Methyltransf_11"/>
</dbReference>
<evidence type="ECO:0000313" key="2">
    <source>
        <dbReference type="EMBL" id="MEY6431058.1"/>
    </source>
</evidence>
<dbReference type="EMBL" id="JBDKXB010000001">
    <property type="protein sequence ID" value="MEY6431058.1"/>
    <property type="molecule type" value="Genomic_DNA"/>
</dbReference>
<comment type="caution">
    <text evidence="2">The sequence shown here is derived from an EMBL/GenBank/DDBJ whole genome shotgun (WGS) entry which is preliminary data.</text>
</comment>
<dbReference type="Gene3D" id="3.40.50.150">
    <property type="entry name" value="Vaccinia Virus protein VP39"/>
    <property type="match status" value="1"/>
</dbReference>
<keyword evidence="3" id="KW-1185">Reference proteome</keyword>
<dbReference type="GO" id="GO:0008168">
    <property type="term" value="F:methyltransferase activity"/>
    <property type="evidence" value="ECO:0007669"/>
    <property type="project" value="UniProtKB-KW"/>
</dbReference>
<sequence>MGNRAIYTISRMFWKSVASTIKGGVLPSLGRIEAPLDQREESKEVSSSQALDFSRECLARRYLDGSGIEIGAFSSPLKVPDSLSVTYVDNCSVTDALRSLSVCNLTHVDFGIEERNVVSPDVIDDGQYLQTIGDNSQDFVIANHVLEHYENPLAGFANMLRVTRHGGIIYVALPDMRRCFDRTREPTTLEHVLRDYQEGPEWSREQAFREFGNVFISEGMAKGLFPKLAGSELDAFTDDCISQLMASGFSIHFHAWTPDLMLEMFLSAKRYLKMPFEFELFYPSGDEVLFIFKKA</sequence>
<dbReference type="InterPro" id="IPR029063">
    <property type="entry name" value="SAM-dependent_MTases_sf"/>
</dbReference>
<name>A0ABV4B9K2_9GAMM</name>
<keyword evidence="2" id="KW-0489">Methyltransferase</keyword>
<keyword evidence="2" id="KW-0808">Transferase</keyword>
<proteinExistence type="predicted"/>
<protein>
    <submittedName>
        <fullName evidence="2">Methyltransferase domain-containing protein</fullName>
    </submittedName>
</protein>
<evidence type="ECO:0000313" key="3">
    <source>
        <dbReference type="Proteomes" id="UP001564408"/>
    </source>
</evidence>